<keyword evidence="2" id="KW-1185">Reference proteome</keyword>
<comment type="caution">
    <text evidence="1">The sequence shown here is derived from an EMBL/GenBank/DDBJ whole genome shotgun (WGS) entry which is preliminary data.</text>
</comment>
<gene>
    <name evidence="1" type="ORF">PLEPLA_LOCUS45014</name>
</gene>
<sequence length="99" mass="11573">MEEEDNLKMDIPPGLGEFVQEGREFMADKRWPEWPPCTKTRKWTSHLDQSLHITPRLAESPHLQCGKKTPFCLYYDLLRPTMSQYEGASSSSIRTLHQH</sequence>
<name>A0A9N7VZL9_PLEPL</name>
<organism evidence="1 2">
    <name type="scientific">Pleuronectes platessa</name>
    <name type="common">European plaice</name>
    <dbReference type="NCBI Taxonomy" id="8262"/>
    <lineage>
        <taxon>Eukaryota</taxon>
        <taxon>Metazoa</taxon>
        <taxon>Chordata</taxon>
        <taxon>Craniata</taxon>
        <taxon>Vertebrata</taxon>
        <taxon>Euteleostomi</taxon>
        <taxon>Actinopterygii</taxon>
        <taxon>Neopterygii</taxon>
        <taxon>Teleostei</taxon>
        <taxon>Neoteleostei</taxon>
        <taxon>Acanthomorphata</taxon>
        <taxon>Carangaria</taxon>
        <taxon>Pleuronectiformes</taxon>
        <taxon>Pleuronectoidei</taxon>
        <taxon>Pleuronectidae</taxon>
        <taxon>Pleuronectes</taxon>
    </lineage>
</organism>
<evidence type="ECO:0000313" key="2">
    <source>
        <dbReference type="Proteomes" id="UP001153269"/>
    </source>
</evidence>
<dbReference type="AlphaFoldDB" id="A0A9N7VZL9"/>
<dbReference type="EMBL" id="CADEAL010004330">
    <property type="protein sequence ID" value="CAB1457210.1"/>
    <property type="molecule type" value="Genomic_DNA"/>
</dbReference>
<accession>A0A9N7VZL9</accession>
<proteinExistence type="predicted"/>
<reference evidence="1" key="1">
    <citation type="submission" date="2020-03" db="EMBL/GenBank/DDBJ databases">
        <authorList>
            <person name="Weist P."/>
        </authorList>
    </citation>
    <scope>NUCLEOTIDE SEQUENCE</scope>
</reference>
<dbReference type="Proteomes" id="UP001153269">
    <property type="component" value="Unassembled WGS sequence"/>
</dbReference>
<evidence type="ECO:0000313" key="1">
    <source>
        <dbReference type="EMBL" id="CAB1457210.1"/>
    </source>
</evidence>
<protein>
    <submittedName>
        <fullName evidence="1">Uncharacterized protein</fullName>
    </submittedName>
</protein>